<dbReference type="EMBL" id="JAAIUW010000006">
    <property type="protein sequence ID" value="KAF7826420.1"/>
    <property type="molecule type" value="Genomic_DNA"/>
</dbReference>
<name>A0A834TUE4_9FABA</name>
<proteinExistence type="predicted"/>
<organism evidence="2 3">
    <name type="scientific">Senna tora</name>
    <dbReference type="NCBI Taxonomy" id="362788"/>
    <lineage>
        <taxon>Eukaryota</taxon>
        <taxon>Viridiplantae</taxon>
        <taxon>Streptophyta</taxon>
        <taxon>Embryophyta</taxon>
        <taxon>Tracheophyta</taxon>
        <taxon>Spermatophyta</taxon>
        <taxon>Magnoliopsida</taxon>
        <taxon>eudicotyledons</taxon>
        <taxon>Gunneridae</taxon>
        <taxon>Pentapetalae</taxon>
        <taxon>rosids</taxon>
        <taxon>fabids</taxon>
        <taxon>Fabales</taxon>
        <taxon>Fabaceae</taxon>
        <taxon>Caesalpinioideae</taxon>
        <taxon>Cassia clade</taxon>
        <taxon>Senna</taxon>
    </lineage>
</organism>
<gene>
    <name evidence="2" type="ORF">G2W53_017584</name>
</gene>
<dbReference type="AlphaFoldDB" id="A0A834TUE4"/>
<reference evidence="2" key="1">
    <citation type="submission" date="2020-09" db="EMBL/GenBank/DDBJ databases">
        <title>Genome-Enabled Discovery of Anthraquinone Biosynthesis in Senna tora.</title>
        <authorList>
            <person name="Kang S.-H."/>
            <person name="Pandey R.P."/>
            <person name="Lee C.-M."/>
            <person name="Sim J.-S."/>
            <person name="Jeong J.-T."/>
            <person name="Choi B.-S."/>
            <person name="Jung M."/>
            <person name="Ginzburg D."/>
            <person name="Zhao K."/>
            <person name="Won S.Y."/>
            <person name="Oh T.-J."/>
            <person name="Yu Y."/>
            <person name="Kim N.-H."/>
            <person name="Lee O.R."/>
            <person name="Lee T.-H."/>
            <person name="Bashyal P."/>
            <person name="Kim T.-S."/>
            <person name="Lee W.-H."/>
            <person name="Kawkins C."/>
            <person name="Kim C.-K."/>
            <person name="Kim J.S."/>
            <person name="Ahn B.O."/>
            <person name="Rhee S.Y."/>
            <person name="Sohng J.K."/>
        </authorList>
    </citation>
    <scope>NUCLEOTIDE SEQUENCE</scope>
    <source>
        <tissue evidence="2">Leaf</tissue>
    </source>
</reference>
<feature type="region of interest" description="Disordered" evidence="1">
    <location>
        <begin position="1"/>
        <end position="27"/>
    </location>
</feature>
<evidence type="ECO:0000313" key="3">
    <source>
        <dbReference type="Proteomes" id="UP000634136"/>
    </source>
</evidence>
<dbReference type="Proteomes" id="UP000634136">
    <property type="component" value="Unassembled WGS sequence"/>
</dbReference>
<protein>
    <submittedName>
        <fullName evidence="2">Uncharacterized protein</fullName>
    </submittedName>
</protein>
<comment type="caution">
    <text evidence="2">The sequence shown here is derived from an EMBL/GenBank/DDBJ whole genome shotgun (WGS) entry which is preliminary data.</text>
</comment>
<evidence type="ECO:0000256" key="1">
    <source>
        <dbReference type="SAM" id="MobiDB-lite"/>
    </source>
</evidence>
<sequence length="91" mass="10477">MVRLSRFKAGVPQADHTTDSRGSRQAGVSERWVVIDTWYFQEYHRPIMVRIFRAQGMHHHHARPPAPSSIAIVDGHYPPPSEATVEYRRSV</sequence>
<keyword evidence="3" id="KW-1185">Reference proteome</keyword>
<evidence type="ECO:0000313" key="2">
    <source>
        <dbReference type="EMBL" id="KAF7826420.1"/>
    </source>
</evidence>
<accession>A0A834TUE4</accession>